<dbReference type="InterPro" id="IPR000195">
    <property type="entry name" value="Rab-GAP-TBC_dom"/>
</dbReference>
<dbReference type="EMBL" id="KN817524">
    <property type="protein sequence ID" value="KJA27536.1"/>
    <property type="molecule type" value="Genomic_DNA"/>
</dbReference>
<dbReference type="Gene3D" id="1.10.472.80">
    <property type="entry name" value="Ypt/Rab-GAP domain of gyp1p, domain 3"/>
    <property type="match status" value="1"/>
</dbReference>
<name>A0A0D2PG25_HYPSF</name>
<feature type="compositionally biased region" description="Basic residues" evidence="2">
    <location>
        <begin position="1149"/>
        <end position="1158"/>
    </location>
</feature>
<feature type="domain" description="Rab-GAP TBC" evidence="3">
    <location>
        <begin position="213"/>
        <end position="518"/>
    </location>
</feature>
<feature type="region of interest" description="Disordered" evidence="2">
    <location>
        <begin position="772"/>
        <end position="813"/>
    </location>
</feature>
<feature type="compositionally biased region" description="Polar residues" evidence="2">
    <location>
        <begin position="1029"/>
        <end position="1046"/>
    </location>
</feature>
<dbReference type="InterPro" id="IPR035969">
    <property type="entry name" value="Rab-GAP_TBC_sf"/>
</dbReference>
<reference evidence="5" key="1">
    <citation type="submission" date="2014-04" db="EMBL/GenBank/DDBJ databases">
        <title>Evolutionary Origins and Diversification of the Mycorrhizal Mutualists.</title>
        <authorList>
            <consortium name="DOE Joint Genome Institute"/>
            <consortium name="Mycorrhizal Genomics Consortium"/>
            <person name="Kohler A."/>
            <person name="Kuo A."/>
            <person name="Nagy L.G."/>
            <person name="Floudas D."/>
            <person name="Copeland A."/>
            <person name="Barry K.W."/>
            <person name="Cichocki N."/>
            <person name="Veneault-Fourrey C."/>
            <person name="LaButti K."/>
            <person name="Lindquist E.A."/>
            <person name="Lipzen A."/>
            <person name="Lundell T."/>
            <person name="Morin E."/>
            <person name="Murat C."/>
            <person name="Riley R."/>
            <person name="Ohm R."/>
            <person name="Sun H."/>
            <person name="Tunlid A."/>
            <person name="Henrissat B."/>
            <person name="Grigoriev I.V."/>
            <person name="Hibbett D.S."/>
            <person name="Martin F."/>
        </authorList>
    </citation>
    <scope>NUCLEOTIDE SEQUENCE [LARGE SCALE GENOMIC DNA]</scope>
    <source>
        <strain evidence="5">FD-334 SS-4</strain>
    </source>
</reference>
<dbReference type="InterPro" id="IPR042277">
    <property type="entry name" value="IST1-like"/>
</dbReference>
<dbReference type="PANTHER" id="PTHR12161:SF5">
    <property type="entry name" value="IST1 HOMOLOG"/>
    <property type="match status" value="1"/>
</dbReference>
<gene>
    <name evidence="4" type="ORF">HYPSUDRAFT_35451</name>
</gene>
<evidence type="ECO:0000256" key="1">
    <source>
        <dbReference type="ARBA" id="ARBA00005536"/>
    </source>
</evidence>
<sequence length="1202" mass="132426">MMKWEPTTVKAQLRLASQRLGQVQAKNDSQANITYTDIATLIQRGNVSLAREKAEKLVMDEAYGDLLEVLEMQIGVALENFEELERGVSPSPTMIEATSTIIHSAPYIHTKDLDTVRTFLIQRLGPDFARSATGNRDSHVSQRALRAISPPIPSAAQLDAYMKDIAHSHNVVWNPDPPRQSVVNVLSEFLDPEATPEIDLVRLRKLCRCGISDEPSWLRPRIWKLLLSTLPPRHASWKAEATKQRESYYDLVRRLLEPISRPSGESTSSDEALLEAYKQLSGLPRNIFAYVEDEPETFPQCPLSDDGPEDTRIPSARALEIRLKALQEAEGTVPNPTPEIRLDVGEEVTPGISLTPSDSTTHENSNTSTTLLESRKRIFGTAHPKHCSALLRLVYLHNTINPGNLSYHTPSILIPLYSVLLQEVEAEELAHVEADTFWLLEAMVAEFSGLEDDEGTVWMKKLSNRLAWVDFDFKAHLEASGLDPALPHYSYRWLMPILTHTLPLSSLFLVWDALFSQPPREKTSNPKLDYLVDISTSMLLRAKIHLTKIGKSGQNGRSLWLDEPQPSFIQGQTQDVFMQALSFLQTYDPKYIGGIERVLQVATELAQRRQQDSSQTQQPPLSLGARFSMWRGRAPQTQALLVPVVDSRKRTSDFTDSDGTESTKTTQATLASTISNTFWRGITNQTAMEDEQASTPPSPSPEPTIPIDTISNAPAVTNGGTSNIWGYAEKLKSSDAVASISKVSSNWRAKAILGPWGLTGSAIRNSNEKEYNLAHPPSKASAALPVAPSPGLLSPPPVPPKMPARSPSPLALSPPASVGLLEKTKHLISKRSSAIAATPKSAPKPLLLGLGSPIISGHKKLNPRSASATQEIPDTDEWADVMQGKRHHFHRDSQSSVSSLSPSDALGFSRTPKSTKSEYESDTSSSRIVAINRRSISPMAPNFRVMTGRPLSRPSSRASSASSDLHDLQSPPLPPVPPVPSYLARSPLQESSSFDVQPLVIAPEPHESENSDTTSSEMPLPTRKPSWKKQVQASDSEATPPGSNLAKSPRVRSKRQARPANLQIQEQHPRVSAEQKSPGHSSLTVEWPGDEQENITTPKATNFESDGYVSVSPGLPKSPRRARKMSSTDQEKPRKSSMDTIMNEERPRKVSTGHRARKVSTGSREVPRSRRESAAEEGDDEGYDELLSAYESEDGPPTPYLR</sequence>
<dbReference type="Pfam" id="PF03398">
    <property type="entry name" value="Ist1"/>
    <property type="match status" value="1"/>
</dbReference>
<keyword evidence="5" id="KW-1185">Reference proteome</keyword>
<dbReference type="SUPFAM" id="SSF47923">
    <property type="entry name" value="Ypt/Rab-GAP domain of gyp1p"/>
    <property type="match status" value="2"/>
</dbReference>
<dbReference type="OrthoDB" id="29853at2759"/>
<accession>A0A0D2PG25</accession>
<dbReference type="InterPro" id="IPR005061">
    <property type="entry name" value="Ist1"/>
</dbReference>
<dbReference type="STRING" id="945553.A0A0D2PG25"/>
<organism evidence="4 5">
    <name type="scientific">Hypholoma sublateritium (strain FD-334 SS-4)</name>
    <dbReference type="NCBI Taxonomy" id="945553"/>
    <lineage>
        <taxon>Eukaryota</taxon>
        <taxon>Fungi</taxon>
        <taxon>Dikarya</taxon>
        <taxon>Basidiomycota</taxon>
        <taxon>Agaricomycotina</taxon>
        <taxon>Agaricomycetes</taxon>
        <taxon>Agaricomycetidae</taxon>
        <taxon>Agaricales</taxon>
        <taxon>Agaricineae</taxon>
        <taxon>Strophariaceae</taxon>
        <taxon>Hypholoma</taxon>
    </lineage>
</organism>
<dbReference type="Proteomes" id="UP000054270">
    <property type="component" value="Unassembled WGS sequence"/>
</dbReference>
<evidence type="ECO:0000259" key="3">
    <source>
        <dbReference type="PROSITE" id="PS50086"/>
    </source>
</evidence>
<feature type="region of interest" description="Disordered" evidence="2">
    <location>
        <begin position="650"/>
        <end position="669"/>
    </location>
</feature>
<dbReference type="AlphaFoldDB" id="A0A0D2PG25"/>
<dbReference type="GO" id="GO:0015031">
    <property type="term" value="P:protein transport"/>
    <property type="evidence" value="ECO:0007669"/>
    <property type="project" value="InterPro"/>
</dbReference>
<evidence type="ECO:0000256" key="2">
    <source>
        <dbReference type="SAM" id="MobiDB-lite"/>
    </source>
</evidence>
<dbReference type="PANTHER" id="PTHR12161">
    <property type="entry name" value="IST1 FAMILY MEMBER"/>
    <property type="match status" value="1"/>
</dbReference>
<feature type="compositionally biased region" description="Low complexity" evidence="2">
    <location>
        <begin position="803"/>
        <end position="813"/>
    </location>
</feature>
<feature type="compositionally biased region" description="Low complexity" evidence="2">
    <location>
        <begin position="776"/>
        <end position="792"/>
    </location>
</feature>
<evidence type="ECO:0000313" key="5">
    <source>
        <dbReference type="Proteomes" id="UP000054270"/>
    </source>
</evidence>
<feature type="compositionally biased region" description="Polar residues" evidence="2">
    <location>
        <begin position="1074"/>
        <end position="1084"/>
    </location>
</feature>
<dbReference type="Pfam" id="PF00566">
    <property type="entry name" value="RabGAP-TBC"/>
    <property type="match status" value="1"/>
</dbReference>
<feature type="compositionally biased region" description="Pro residues" evidence="2">
    <location>
        <begin position="971"/>
        <end position="980"/>
    </location>
</feature>
<feature type="compositionally biased region" description="Low complexity" evidence="2">
    <location>
        <begin position="949"/>
        <end position="963"/>
    </location>
</feature>
<feature type="compositionally biased region" description="Basic and acidic residues" evidence="2">
    <location>
        <begin position="1129"/>
        <end position="1148"/>
    </location>
</feature>
<feature type="compositionally biased region" description="Basic and acidic residues" evidence="2">
    <location>
        <begin position="1165"/>
        <end position="1174"/>
    </location>
</feature>
<comment type="similarity">
    <text evidence="1">Belongs to the IST1 family.</text>
</comment>
<feature type="compositionally biased region" description="Polar residues" evidence="2">
    <location>
        <begin position="660"/>
        <end position="669"/>
    </location>
</feature>
<feature type="compositionally biased region" description="Polar residues" evidence="2">
    <location>
        <begin position="1094"/>
        <end position="1104"/>
    </location>
</feature>
<dbReference type="PROSITE" id="PS50086">
    <property type="entry name" value="TBC_RABGAP"/>
    <property type="match status" value="1"/>
</dbReference>
<proteinExistence type="inferred from homology"/>
<feature type="compositionally biased region" description="Acidic residues" evidence="2">
    <location>
        <begin position="1175"/>
        <end position="1184"/>
    </location>
</feature>
<dbReference type="OMA" id="PHYSFRW"/>
<evidence type="ECO:0000313" key="4">
    <source>
        <dbReference type="EMBL" id="KJA27536.1"/>
    </source>
</evidence>
<protein>
    <recommendedName>
        <fullName evidence="3">Rab-GAP TBC domain-containing protein</fullName>
    </recommendedName>
</protein>
<feature type="compositionally biased region" description="Low complexity" evidence="2">
    <location>
        <begin position="894"/>
        <end position="903"/>
    </location>
</feature>
<feature type="compositionally biased region" description="Pro residues" evidence="2">
    <location>
        <begin position="793"/>
        <end position="802"/>
    </location>
</feature>
<dbReference type="Gene3D" id="1.20.1260.60">
    <property type="entry name" value="Vacuolar protein sorting-associated protein Ist1"/>
    <property type="match status" value="1"/>
</dbReference>
<feature type="region of interest" description="Disordered" evidence="2">
    <location>
        <begin position="885"/>
        <end position="1202"/>
    </location>
</feature>
<feature type="region of interest" description="Disordered" evidence="2">
    <location>
        <begin position="688"/>
        <end position="716"/>
    </location>
</feature>